<dbReference type="Proteomes" id="UP000324800">
    <property type="component" value="Unassembled WGS sequence"/>
</dbReference>
<dbReference type="EMBL" id="SNRW01000121">
    <property type="protein sequence ID" value="KAA6403256.1"/>
    <property type="molecule type" value="Genomic_DNA"/>
</dbReference>
<reference evidence="2 3" key="1">
    <citation type="submission" date="2019-03" db="EMBL/GenBank/DDBJ databases">
        <title>Single cell metagenomics reveals metabolic interactions within the superorganism composed of flagellate Streblomastix strix and complex community of Bacteroidetes bacteria on its surface.</title>
        <authorList>
            <person name="Treitli S.C."/>
            <person name="Kolisko M."/>
            <person name="Husnik F."/>
            <person name="Keeling P."/>
            <person name="Hampl V."/>
        </authorList>
    </citation>
    <scope>NUCLEOTIDE SEQUENCE [LARGE SCALE GENOMIC DNA]</scope>
    <source>
        <strain evidence="2">ST1C</strain>
    </source>
</reference>
<dbReference type="AlphaFoldDB" id="A0A5J4X8X3"/>
<evidence type="ECO:0000313" key="3">
    <source>
        <dbReference type="Proteomes" id="UP000324800"/>
    </source>
</evidence>
<sequence length="105" mass="11667">MDSGAYQRTNHAKWLTAFFLTAVDLSTVLEIIPQILFDVEEIADIDTQDYSMSIALSRTRAEISKMCVITSYSIDDTISLSARIACALTFTYASEAQIEIHPNAI</sequence>
<gene>
    <name evidence="1" type="ORF">EZS28_001220</name>
    <name evidence="2" type="ORF">EZS28_001221</name>
</gene>
<evidence type="ECO:0000313" key="2">
    <source>
        <dbReference type="EMBL" id="KAA6403256.1"/>
    </source>
</evidence>
<evidence type="ECO:0000313" key="1">
    <source>
        <dbReference type="EMBL" id="KAA6403255.1"/>
    </source>
</evidence>
<protein>
    <submittedName>
        <fullName evidence="2">Uncharacterized protein</fullName>
    </submittedName>
</protein>
<comment type="caution">
    <text evidence="2">The sequence shown here is derived from an EMBL/GenBank/DDBJ whole genome shotgun (WGS) entry which is preliminary data.</text>
</comment>
<dbReference type="EMBL" id="SNRW01000121">
    <property type="protein sequence ID" value="KAA6403255.1"/>
    <property type="molecule type" value="Genomic_DNA"/>
</dbReference>
<accession>A0A5J4X8X3</accession>
<name>A0A5J4X8X3_9EUKA</name>
<proteinExistence type="predicted"/>
<organism evidence="2 3">
    <name type="scientific">Streblomastix strix</name>
    <dbReference type="NCBI Taxonomy" id="222440"/>
    <lineage>
        <taxon>Eukaryota</taxon>
        <taxon>Metamonada</taxon>
        <taxon>Preaxostyla</taxon>
        <taxon>Oxymonadida</taxon>
        <taxon>Streblomastigidae</taxon>
        <taxon>Streblomastix</taxon>
    </lineage>
</organism>